<dbReference type="InterPro" id="IPR036526">
    <property type="entry name" value="C-N_Hydrolase_sf"/>
</dbReference>
<keyword evidence="6 8" id="KW-0472">Membrane</keyword>
<keyword evidence="2" id="KW-1003">Cell membrane</keyword>
<dbReference type="GO" id="GO:0042158">
    <property type="term" value="P:lipoprotein biosynthetic process"/>
    <property type="evidence" value="ECO:0007669"/>
    <property type="project" value="InterPro"/>
</dbReference>
<dbReference type="AlphaFoldDB" id="A0A644THX8"/>
<keyword evidence="3 10" id="KW-0808">Transferase</keyword>
<organism evidence="10">
    <name type="scientific">bioreactor metagenome</name>
    <dbReference type="NCBI Taxonomy" id="1076179"/>
    <lineage>
        <taxon>unclassified sequences</taxon>
        <taxon>metagenomes</taxon>
        <taxon>ecological metagenomes</taxon>
    </lineage>
</organism>
<feature type="transmembrane region" description="Helical" evidence="8">
    <location>
        <begin position="78"/>
        <end position="102"/>
    </location>
</feature>
<comment type="subcellular location">
    <subcellularLocation>
        <location evidence="1">Cell membrane</location>
        <topology evidence="1">Multi-pass membrane protein</topology>
    </subcellularLocation>
</comment>
<evidence type="ECO:0000256" key="5">
    <source>
        <dbReference type="ARBA" id="ARBA00022989"/>
    </source>
</evidence>
<proteinExistence type="inferred from homology"/>
<evidence type="ECO:0000256" key="6">
    <source>
        <dbReference type="ARBA" id="ARBA00023136"/>
    </source>
</evidence>
<keyword evidence="5 8" id="KW-1133">Transmembrane helix</keyword>
<dbReference type="GO" id="GO:0016410">
    <property type="term" value="F:N-acyltransferase activity"/>
    <property type="evidence" value="ECO:0007669"/>
    <property type="project" value="InterPro"/>
</dbReference>
<feature type="transmembrane region" description="Helical" evidence="8">
    <location>
        <begin position="114"/>
        <end position="136"/>
    </location>
</feature>
<dbReference type="CDD" id="cd07571">
    <property type="entry name" value="ALP_N-acyl_transferase"/>
    <property type="match status" value="1"/>
</dbReference>
<dbReference type="HAMAP" id="MF_01148">
    <property type="entry name" value="Lnt"/>
    <property type="match status" value="1"/>
</dbReference>
<feature type="transmembrane region" description="Helical" evidence="8">
    <location>
        <begin position="28"/>
        <end position="46"/>
    </location>
</feature>
<dbReference type="GO" id="GO:0005886">
    <property type="term" value="C:plasma membrane"/>
    <property type="evidence" value="ECO:0007669"/>
    <property type="project" value="UniProtKB-SubCell"/>
</dbReference>
<feature type="domain" description="CN hydrolase" evidence="9">
    <location>
        <begin position="217"/>
        <end position="484"/>
    </location>
</feature>
<dbReference type="SUPFAM" id="SSF56317">
    <property type="entry name" value="Carbon-nitrogen hydrolase"/>
    <property type="match status" value="1"/>
</dbReference>
<dbReference type="Gene3D" id="3.60.110.10">
    <property type="entry name" value="Carbon-nitrogen hydrolase"/>
    <property type="match status" value="1"/>
</dbReference>
<name>A0A644THX8_9ZZZZ</name>
<keyword evidence="10" id="KW-0449">Lipoprotein</keyword>
<accession>A0A644THX8</accession>
<evidence type="ECO:0000313" key="10">
    <source>
        <dbReference type="EMBL" id="MPL66523.1"/>
    </source>
</evidence>
<dbReference type="PANTHER" id="PTHR38686">
    <property type="entry name" value="APOLIPOPROTEIN N-ACYLTRANSFERASE"/>
    <property type="match status" value="1"/>
</dbReference>
<dbReference type="InterPro" id="IPR003010">
    <property type="entry name" value="C-N_Hydrolase"/>
</dbReference>
<dbReference type="EC" id="2.3.1.-" evidence="10"/>
<feature type="transmembrane region" description="Helical" evidence="8">
    <location>
        <begin position="499"/>
        <end position="516"/>
    </location>
</feature>
<feature type="transmembrane region" description="Helical" evidence="8">
    <location>
        <begin position="189"/>
        <end position="207"/>
    </location>
</feature>
<reference evidence="10" key="1">
    <citation type="submission" date="2019-08" db="EMBL/GenBank/DDBJ databases">
        <authorList>
            <person name="Kucharzyk K."/>
            <person name="Murdoch R.W."/>
            <person name="Higgins S."/>
            <person name="Loffler F."/>
        </authorList>
    </citation>
    <scope>NUCLEOTIDE SEQUENCE</scope>
</reference>
<protein>
    <submittedName>
        <fullName evidence="10">Apolipoprotein N-acyltransferase</fullName>
        <ecNumber evidence="10">2.3.1.-</ecNumber>
    </submittedName>
</protein>
<dbReference type="NCBIfam" id="TIGR00546">
    <property type="entry name" value="lnt"/>
    <property type="match status" value="1"/>
</dbReference>
<sequence length="545" mass="60746">MVLPIALSLASALLGALALPNELFLQGAWPLGFCALAPLYIALKSCEKPGRAALLGAIYGGLHHSLSSYWLYFYRGFAFWTLGSTTIAYAAIYAVAATYAQFLLSGKNRAYRPFVFALGWTVLEYFKSIGFLGYPWGLIPYSLSSLPLLLQIADITGVYGLSFLLALSSAIVAEWSENPGFGAEKLRRGAFFLVLLSLCLAYGLYSMQRTIPVKSEFKALLVQQNTDPWVAGEAAALRSNVELTKKALAEDSFGAAPPDLDLIVFSENSLRRPLDDFRQWYSRNPPEEPLLPFLAETGIPLLTGSPIVLDWDTYEATNSVILVSPEGVVLDSYAKIHPVPFAEAIPFWEYQWFRNFMQNTVGLESGWIMGTEYRVFDLRLRSSPGKILRFSTPICFEDAFAELCRRYFLQGADLLINLTNDSWSRTRSAQIQHWAIARFRAIENRRTLVRSTNSGVSCVVDPWGRSLVELPQFEAGTMLVRVPVYADSGLSVYGRFGDWFALLCLLLLVFAAVLNYRGILGAPDLYESDAPEQRDPVSLAERRKQ</sequence>
<feature type="transmembrane region" description="Helical" evidence="8">
    <location>
        <begin position="53"/>
        <end position="72"/>
    </location>
</feature>
<evidence type="ECO:0000256" key="1">
    <source>
        <dbReference type="ARBA" id="ARBA00004651"/>
    </source>
</evidence>
<dbReference type="InterPro" id="IPR004563">
    <property type="entry name" value="Apolipo_AcylTrfase"/>
</dbReference>
<evidence type="ECO:0000256" key="3">
    <source>
        <dbReference type="ARBA" id="ARBA00022679"/>
    </source>
</evidence>
<keyword evidence="4 8" id="KW-0812">Transmembrane</keyword>
<evidence type="ECO:0000256" key="2">
    <source>
        <dbReference type="ARBA" id="ARBA00022475"/>
    </source>
</evidence>
<comment type="caution">
    <text evidence="10">The sequence shown here is derived from an EMBL/GenBank/DDBJ whole genome shotgun (WGS) entry which is preliminary data.</text>
</comment>
<feature type="transmembrane region" description="Helical" evidence="8">
    <location>
        <begin position="148"/>
        <end position="168"/>
    </location>
</feature>
<evidence type="ECO:0000256" key="4">
    <source>
        <dbReference type="ARBA" id="ARBA00022692"/>
    </source>
</evidence>
<gene>
    <name evidence="10" type="primary">lnt_3</name>
    <name evidence="10" type="ORF">SDC9_12201</name>
</gene>
<dbReference type="EMBL" id="VSSQ01000032">
    <property type="protein sequence ID" value="MPL66523.1"/>
    <property type="molecule type" value="Genomic_DNA"/>
</dbReference>
<dbReference type="PANTHER" id="PTHR38686:SF1">
    <property type="entry name" value="APOLIPOPROTEIN N-ACYLTRANSFERASE"/>
    <property type="match status" value="1"/>
</dbReference>
<evidence type="ECO:0000256" key="8">
    <source>
        <dbReference type="SAM" id="Phobius"/>
    </source>
</evidence>
<dbReference type="Pfam" id="PF20154">
    <property type="entry name" value="LNT_N"/>
    <property type="match status" value="1"/>
</dbReference>
<evidence type="ECO:0000256" key="7">
    <source>
        <dbReference type="ARBA" id="ARBA00023315"/>
    </source>
</evidence>
<dbReference type="Pfam" id="PF00795">
    <property type="entry name" value="CN_hydrolase"/>
    <property type="match status" value="1"/>
</dbReference>
<evidence type="ECO:0000259" key="9">
    <source>
        <dbReference type="PROSITE" id="PS50263"/>
    </source>
</evidence>
<dbReference type="InterPro" id="IPR045378">
    <property type="entry name" value="LNT_N"/>
</dbReference>
<keyword evidence="7 10" id="KW-0012">Acyltransferase</keyword>
<dbReference type="PROSITE" id="PS50263">
    <property type="entry name" value="CN_HYDROLASE"/>
    <property type="match status" value="1"/>
</dbReference>